<evidence type="ECO:0000313" key="5">
    <source>
        <dbReference type="Proteomes" id="UP000196581"/>
    </source>
</evidence>
<dbReference type="AlphaFoldDB" id="A0A1X6X0P8"/>
<name>A0A1X6X0P8_9MICO</name>
<dbReference type="EMBL" id="FWFF01000001">
    <property type="protein sequence ID" value="SLM91112.1"/>
    <property type="molecule type" value="Genomic_DNA"/>
</dbReference>
<accession>A0A1X6X0P8</accession>
<keyword evidence="2" id="KW-1133">Transmembrane helix</keyword>
<proteinExistence type="predicted"/>
<feature type="domain" description="DUF1707" evidence="3">
    <location>
        <begin position="1"/>
        <end position="35"/>
    </location>
</feature>
<keyword evidence="2" id="KW-0812">Transmembrane</keyword>
<gene>
    <name evidence="4" type="ORF">FM105_02405</name>
</gene>
<evidence type="ECO:0000256" key="1">
    <source>
        <dbReference type="SAM" id="MobiDB-lite"/>
    </source>
</evidence>
<evidence type="ECO:0000259" key="3">
    <source>
        <dbReference type="Pfam" id="PF08044"/>
    </source>
</evidence>
<dbReference type="Pfam" id="PF08044">
    <property type="entry name" value="DUF1707"/>
    <property type="match status" value="1"/>
</dbReference>
<protein>
    <recommendedName>
        <fullName evidence="3">DUF1707 domain-containing protein</fullName>
    </recommendedName>
</protein>
<dbReference type="Proteomes" id="UP000196581">
    <property type="component" value="Unassembled WGS sequence"/>
</dbReference>
<feature type="region of interest" description="Disordered" evidence="1">
    <location>
        <begin position="85"/>
        <end position="111"/>
    </location>
</feature>
<keyword evidence="2" id="KW-0472">Membrane</keyword>
<evidence type="ECO:0000313" key="4">
    <source>
        <dbReference type="EMBL" id="SLM91112.1"/>
    </source>
</evidence>
<keyword evidence="5" id="KW-1185">Reference proteome</keyword>
<sequence length="257" mass="26670">MAEGRLTDALYEERLAGVESATTFGDLDALVADVPFEPADDAEAARTRPRWRRITALSVVGVVTAGAACAGALLVRGVNPFAGPAASQSASVGDDSMDDGDPGGPWEPPPIAEELDAVVPMDETTVAAALDRAAEAGLMSIEQIVLDEESTSVIGVDEDDELRSLYLQTTDVGRVSDMGDSSDGVYLDEDSLDVDLDAAIEEARGASDAGPDQDVRSVLIYRGDGSAERAGEEGNLLQVSFSGGPDVTLRAANLTVL</sequence>
<evidence type="ECO:0000256" key="2">
    <source>
        <dbReference type="SAM" id="Phobius"/>
    </source>
</evidence>
<dbReference type="InterPro" id="IPR012551">
    <property type="entry name" value="DUF1707_SHOCT-like"/>
</dbReference>
<feature type="transmembrane region" description="Helical" evidence="2">
    <location>
        <begin position="54"/>
        <end position="75"/>
    </location>
</feature>
<reference evidence="5" key="1">
    <citation type="submission" date="2017-02" db="EMBL/GenBank/DDBJ databases">
        <authorList>
            <person name="Dridi B."/>
        </authorList>
    </citation>
    <scope>NUCLEOTIDE SEQUENCE [LARGE SCALE GENOMIC DNA]</scope>
    <source>
        <strain evidence="5">B Co 03.10</strain>
    </source>
</reference>
<organism evidence="4 5">
    <name type="scientific">Brevibacterium yomogidense</name>
    <dbReference type="NCBI Taxonomy" id="946573"/>
    <lineage>
        <taxon>Bacteria</taxon>
        <taxon>Bacillati</taxon>
        <taxon>Actinomycetota</taxon>
        <taxon>Actinomycetes</taxon>
        <taxon>Micrococcales</taxon>
        <taxon>Brevibacteriaceae</taxon>
        <taxon>Brevibacterium</taxon>
    </lineage>
</organism>
<dbReference type="RefSeq" id="WP_087004038.1">
    <property type="nucleotide sequence ID" value="NZ_FWFF01000001.1"/>
</dbReference>